<evidence type="ECO:0000256" key="3">
    <source>
        <dbReference type="SAM" id="MobiDB-lite"/>
    </source>
</evidence>
<evidence type="ECO:0000259" key="6">
    <source>
        <dbReference type="Pfam" id="PF23221"/>
    </source>
</evidence>
<accession>A0A674GK64</accession>
<dbReference type="InterPro" id="IPR056282">
    <property type="entry name" value="MROH2B-like_N_HEAT"/>
</dbReference>
<dbReference type="PANTHER" id="PTHR23120">
    <property type="entry name" value="MAESTRO-RELATED HEAT DOMAIN-CONTAINING"/>
    <property type="match status" value="1"/>
</dbReference>
<dbReference type="GO" id="GO:0005737">
    <property type="term" value="C:cytoplasm"/>
    <property type="evidence" value="ECO:0007669"/>
    <property type="project" value="TreeGrafter"/>
</dbReference>
<dbReference type="Pfam" id="PF21047">
    <property type="entry name" value="HEAT_Maestro"/>
    <property type="match status" value="1"/>
</dbReference>
<evidence type="ECO:0000313" key="9">
    <source>
        <dbReference type="Proteomes" id="UP000007754"/>
    </source>
</evidence>
<dbReference type="InterPro" id="IPR045206">
    <property type="entry name" value="Maestro_heat-like_prot"/>
</dbReference>
<dbReference type="PANTHER" id="PTHR23120:SF44">
    <property type="entry name" value="MAESTRO HEAT-LIKE REPEAT-CONTAINING PROTEIN FAMILY MEMBER 1"/>
    <property type="match status" value="1"/>
</dbReference>
<reference evidence="8" key="2">
    <citation type="submission" date="2025-09" db="UniProtKB">
        <authorList>
            <consortium name="Ensembl"/>
        </authorList>
    </citation>
    <scope>IDENTIFICATION</scope>
</reference>
<organism evidence="8 9">
    <name type="scientific">Taeniopygia guttata</name>
    <name type="common">Zebra finch</name>
    <name type="synonym">Poephila guttata</name>
    <dbReference type="NCBI Taxonomy" id="59729"/>
    <lineage>
        <taxon>Eukaryota</taxon>
        <taxon>Metazoa</taxon>
        <taxon>Chordata</taxon>
        <taxon>Craniata</taxon>
        <taxon>Vertebrata</taxon>
        <taxon>Euteleostomi</taxon>
        <taxon>Archelosauria</taxon>
        <taxon>Archosauria</taxon>
        <taxon>Dinosauria</taxon>
        <taxon>Saurischia</taxon>
        <taxon>Theropoda</taxon>
        <taxon>Coelurosauria</taxon>
        <taxon>Aves</taxon>
        <taxon>Neognathae</taxon>
        <taxon>Neoaves</taxon>
        <taxon>Telluraves</taxon>
        <taxon>Australaves</taxon>
        <taxon>Passeriformes</taxon>
        <taxon>Passeroidea</taxon>
        <taxon>Estrildidae</taxon>
        <taxon>Estrildinae</taxon>
        <taxon>Taeniopygia</taxon>
    </lineage>
</organism>
<feature type="domain" description="MROH2B-like HEAT-repeats" evidence="5">
    <location>
        <begin position="145"/>
        <end position="210"/>
    </location>
</feature>
<evidence type="ECO:0000256" key="1">
    <source>
        <dbReference type="ARBA" id="ARBA00022737"/>
    </source>
</evidence>
<sequence length="1371" mass="151912">MLEFGDLRLEFWDLGREFWDLGPEFRREFFPGGNSVSVTFSRCFSQVFGMVPFLSSILATLVPLLGTARTDSMKCTLSLQRFGESIQEYVAGRAEAPDPTVRSDAFGLELGAAFDILSHGWMQGRDGKVRLAALEALGPLSSLIPGEQLEEQLPKLLPTVLGLYRKHPEPFPISKSLCQLLEASVALGSRSLEAQLEPLLAALLAQVGNSSAPFPARLLAWLLPRLESGSERHRHGALRLLRHLLNSAPSQMEMQKVSILSALKVPLQDPSNKVKCALVQLISALAHHGFLEQPGAEALLEFLVEQCALPAEPVLWPFLLPLLLRPRLRPALVPLCRSLAGLAQRHREFGTETQHSKVPSLFRGDPGARDSRLEFPSGIPVWNSCLEFPAFPTPRCPSQFLRESLSSIPDKSWIYPLVSETFRQLRDADGFPAEKNFLYRSMGTALGLCPGKELVRKQLQELLENARYLEETEREGLASCFGICARNHLEETLEKLEEFEKSDVCRKSQGLFSIFKDRSDSEPEQPRAALVLCLGRVAAAAPPELLRSRLEPRILGCLLQLGRSKRLFRNVPSPFPLFPFSQEFLRAEPPEAPRTRLRQHALSACAHLVYPREFREFREFRGRDSGSDPWEFWELGFGVGSLGINSSIFPAESQDFSCQNPRISLQNSRIFPRSQHLGPWIRSPREPERERGLGIGKSLLEFFLENLDVRAVTPFPALPALLALLAPRCSDGIPEIRSRSLDCVRALLRIQLCFQGFLPSAPDPSGIPDFLDFPQILGRRIPPEQLPGLLLALLEAWTDPERNCGRAAAAIGNALIRERGEILHEQVPELLQALHARLALQAEPQLQQAAQRAVQLLALRLPRRTVGCLLARGLPLDSPGCCLWRALGSEPALTPLVLEQLLERLSREIPFQESPAGRVATALPLAATRALAELAAAPEAAAALQERFPELFQVLLLRLGGSVGIRPPKSLRGRDRNELQSHPNPNPDPDPEFSSCAVQTMKAVLARAGNDDVVRDVGSAGGWELMEIPERHHDGIALLAGAMARLCGPRLPPIVRSLIPVLGSALECQRVTSSAFLAELLSHKVVNDLVLLEPILEALTALEKDSCLLVRVLALRGLGNVASGSPEKIRRHGAQLLASMLQGMDDKDDPNNLLALEAMSSLSKILDHLEERDVQSMLLHIAIRIRPFFDSEHAALRHSSIILFGNLSRFGRSDSEVFSEQILNGLVTLLLHLQDPQPDVVKACKFALRMCGPGLGCEELREMFGNHLREERGLHYGEFLNNACKFLMRSRPALLGRLISTNLFYFKSPWRELRAAAAMSVGFLVLHVDEEQGQQVDLDQLISALQLLLKDPAPDVRIKAAETLGRLVRIL</sequence>
<feature type="domain" description="MROH2B-like HEAT-repeats" evidence="5">
    <location>
        <begin position="399"/>
        <end position="561"/>
    </location>
</feature>
<feature type="domain" description="Maestro/Maestro-like HEAT-repeats" evidence="7">
    <location>
        <begin position="1096"/>
        <end position="1367"/>
    </location>
</feature>
<feature type="domain" description="MROH2B-like N-terminal HEAT-repeats" evidence="6">
    <location>
        <begin position="45"/>
        <end position="140"/>
    </location>
</feature>
<name>A0A674GK64_TAEGU</name>
<evidence type="ECO:0000259" key="7">
    <source>
        <dbReference type="Pfam" id="PF23227"/>
    </source>
</evidence>
<evidence type="ECO:0000259" key="5">
    <source>
        <dbReference type="Pfam" id="PF23210"/>
    </source>
</evidence>
<dbReference type="InterPro" id="IPR055408">
    <property type="entry name" value="HEAT_MROH2B-like"/>
</dbReference>
<dbReference type="InterPro" id="IPR016024">
    <property type="entry name" value="ARM-type_fold"/>
</dbReference>
<dbReference type="InterPro" id="IPR021133">
    <property type="entry name" value="HEAT_type_2"/>
</dbReference>
<dbReference type="Gene3D" id="1.25.10.10">
    <property type="entry name" value="Leucine-rich Repeat Variant"/>
    <property type="match status" value="4"/>
</dbReference>
<dbReference type="Pfam" id="PF23221">
    <property type="entry name" value="HEAT_MROH2B_1st"/>
    <property type="match status" value="1"/>
</dbReference>
<keyword evidence="9" id="KW-1185">Reference proteome</keyword>
<dbReference type="SUPFAM" id="SSF48371">
    <property type="entry name" value="ARM repeat"/>
    <property type="match status" value="1"/>
</dbReference>
<dbReference type="Ensembl" id="ENSTGUT00000022939.1">
    <property type="protein sequence ID" value="ENSTGUP00000023189.1"/>
    <property type="gene ID" value="ENSTGUG00000024580.1"/>
</dbReference>
<reference evidence="8" key="1">
    <citation type="submission" date="2025-08" db="UniProtKB">
        <authorList>
            <consortium name="Ensembl"/>
        </authorList>
    </citation>
    <scope>IDENTIFICATION</scope>
</reference>
<keyword evidence="1" id="KW-0677">Repeat</keyword>
<dbReference type="InterPro" id="IPR048465">
    <property type="entry name" value="Maestro-like_HEAT"/>
</dbReference>
<dbReference type="PROSITE" id="PS50077">
    <property type="entry name" value="HEAT_REPEAT"/>
    <property type="match status" value="1"/>
</dbReference>
<feature type="domain" description="Maestro-like HEAT-repeats" evidence="4">
    <location>
        <begin position="688"/>
        <end position="898"/>
    </location>
</feature>
<feature type="repeat" description="HEAT" evidence="2">
    <location>
        <begin position="1341"/>
        <end position="1371"/>
    </location>
</feature>
<dbReference type="GeneTree" id="ENSGT00940000156930"/>
<feature type="region of interest" description="Disordered" evidence="3">
    <location>
        <begin position="967"/>
        <end position="994"/>
    </location>
</feature>
<dbReference type="InterPro" id="IPR011989">
    <property type="entry name" value="ARM-like"/>
</dbReference>
<dbReference type="Proteomes" id="UP000007754">
    <property type="component" value="Unplaced"/>
</dbReference>
<feature type="domain" description="MROH2B-like HEAT-repeats" evidence="5">
    <location>
        <begin position="214"/>
        <end position="312"/>
    </location>
</feature>
<evidence type="ECO:0000259" key="4">
    <source>
        <dbReference type="Pfam" id="PF21047"/>
    </source>
</evidence>
<evidence type="ECO:0000256" key="2">
    <source>
        <dbReference type="PROSITE-ProRule" id="PRU00103"/>
    </source>
</evidence>
<dbReference type="Pfam" id="PF23227">
    <property type="entry name" value="HEAT_MROH2B_C"/>
    <property type="match status" value="1"/>
</dbReference>
<dbReference type="InterPro" id="IPR055406">
    <property type="entry name" value="HEAT_Maestro"/>
</dbReference>
<proteinExistence type="predicted"/>
<protein>
    <submittedName>
        <fullName evidence="8">Maestro heat like repeat family member 1</fullName>
    </submittedName>
</protein>
<evidence type="ECO:0000313" key="8">
    <source>
        <dbReference type="Ensembl" id="ENSTGUP00000023189.1"/>
    </source>
</evidence>
<dbReference type="Pfam" id="PF23210">
    <property type="entry name" value="HEAT_Maestro_2"/>
    <property type="match status" value="3"/>
</dbReference>